<organism evidence="5 6">
    <name type="scientific">Clostridium perfringens</name>
    <dbReference type="NCBI Taxonomy" id="1502"/>
    <lineage>
        <taxon>Bacteria</taxon>
        <taxon>Bacillati</taxon>
        <taxon>Bacillota</taxon>
        <taxon>Clostridia</taxon>
        <taxon>Eubacteriales</taxon>
        <taxon>Clostridiaceae</taxon>
        <taxon>Clostridium</taxon>
    </lineage>
</organism>
<proteinExistence type="inferred from homology"/>
<name>A0ABD4PXU1_CLOPF</name>
<feature type="coiled-coil region" evidence="4">
    <location>
        <begin position="388"/>
        <end position="533"/>
    </location>
</feature>
<keyword evidence="4" id="KW-0175">Coiled coil</keyword>
<dbReference type="PANTHER" id="PTHR32114">
    <property type="entry name" value="ABC TRANSPORTER ABCH.3"/>
    <property type="match status" value="1"/>
</dbReference>
<dbReference type="EMBL" id="JAENRE010000012">
    <property type="protein sequence ID" value="MBO3417952.1"/>
    <property type="molecule type" value="Genomic_DNA"/>
</dbReference>
<feature type="coiled-coil region" evidence="4">
    <location>
        <begin position="230"/>
        <end position="345"/>
    </location>
</feature>
<evidence type="ECO:0000256" key="2">
    <source>
        <dbReference type="ARBA" id="ARBA00011322"/>
    </source>
</evidence>
<dbReference type="Proteomes" id="UP000668358">
    <property type="component" value="Unassembled WGS sequence"/>
</dbReference>
<accession>A0ABD4PXU1</accession>
<evidence type="ECO:0000256" key="4">
    <source>
        <dbReference type="SAM" id="Coils"/>
    </source>
</evidence>
<dbReference type="RefSeq" id="WP_208345703.1">
    <property type="nucleotide sequence ID" value="NZ_JAENRE010000012.1"/>
</dbReference>
<comment type="subunit">
    <text evidence="2">Heterodimer of SbcC and SbcD.</text>
</comment>
<dbReference type="AlphaFoldDB" id="A0ABD4PXU1"/>
<protein>
    <recommendedName>
        <fullName evidence="3">Nuclease SbcCD subunit C</fullName>
    </recommendedName>
</protein>
<dbReference type="InterPro" id="IPR027417">
    <property type="entry name" value="P-loop_NTPase"/>
</dbReference>
<comment type="caution">
    <text evidence="5">The sequence shown here is derived from an EMBL/GenBank/DDBJ whole genome shotgun (WGS) entry which is preliminary data.</text>
</comment>
<dbReference type="PANTHER" id="PTHR32114:SF2">
    <property type="entry name" value="ABC TRANSPORTER ABCH.3"/>
    <property type="match status" value="1"/>
</dbReference>
<dbReference type="Gene3D" id="3.40.50.300">
    <property type="entry name" value="P-loop containing nucleotide triphosphate hydrolases"/>
    <property type="match status" value="1"/>
</dbReference>
<evidence type="ECO:0000256" key="3">
    <source>
        <dbReference type="ARBA" id="ARBA00013368"/>
    </source>
</evidence>
<feature type="coiled-coil region" evidence="4">
    <location>
        <begin position="654"/>
        <end position="681"/>
    </location>
</feature>
<evidence type="ECO:0000256" key="1">
    <source>
        <dbReference type="ARBA" id="ARBA00006930"/>
    </source>
</evidence>
<reference evidence="5 6" key="1">
    <citation type="submission" date="2020-12" db="EMBL/GenBank/DDBJ databases">
        <title>Comparative genomics of Clostridium perfringens reveals patterns of host-associated phylogenetic clades and virulence factors.</title>
        <authorList>
            <person name="Smith A.H."/>
            <person name="Geier R."/>
        </authorList>
    </citation>
    <scope>NUCLEOTIDE SEQUENCE [LARGE SCALE GENOMIC DNA]</scope>
    <source>
        <strain evidence="5 6">CHD15829P</strain>
    </source>
</reference>
<sequence length="754" mass="87451">MDIILKSLKLHNFKGIKDFEVEFGHVTDIKGKNGLGKSTIFDAFNWLLFDKDSQGRKNFEIKTLDETGEPLHKLEHTVEGNLIIDGIQLTLAKTFKEKWTKKRGQATQNFSGHETKHYINGVEVIKKEYEEKIKEIMDEGLFKLVTNPMYFPNLNWKEQRTIVQEIIGTIDDERVINYNSKLAPLKGAYTDSISEYNARTKASIKKINDEIKLIPARIDECNNNIVDVDFTELEVRKKEVEKKINDIDERIEDSSKGNDVLLEHKQNLFNLKQEYQEKLNHARAVASNGKDKLINKLQGKKDELREVNSVMKNYSYEIEKEEARKRSYETSLIGINEKLNKLRNKWKEVKSRDFEADNKICKYCGQKLPLHEVEQLEERFNLNKSKELEIICTNADKAKKEKEELEEKIENIKEINKETKEQSEEANKNKKALEEEIKEIQTEIDNFIVNEINFDGKVQLEREIELVEEDIKNFKTADNTELKAEKQVLKAKLAQINSKLAAKENNERLKERIKELDAEEVELAQKVAKLEGQLFLCEEFTRTQVELSEGMINKKFKNIKFKLFKELINGGLEETCEILCDGVPYGNANTASQINAGLEVIKTLSDHYGIHAPIFIDNAESVNKIIDLESQIIKLTVSLDNKLTVVKDGQAEEISISKEDREFFEKKLEEIKENITDYSNGYMIADIFPEATRIKEYIAGESRWSVTKVQIYEYKGLYLEACWQNPATEMQDGQETNLEVYEVKAYKKEVLDFE</sequence>
<evidence type="ECO:0000313" key="5">
    <source>
        <dbReference type="EMBL" id="MBO3417952.1"/>
    </source>
</evidence>
<evidence type="ECO:0000313" key="6">
    <source>
        <dbReference type="Proteomes" id="UP000668358"/>
    </source>
</evidence>
<dbReference type="SUPFAM" id="SSF52540">
    <property type="entry name" value="P-loop containing nucleoside triphosphate hydrolases"/>
    <property type="match status" value="1"/>
</dbReference>
<comment type="similarity">
    <text evidence="1">Belongs to the SMC family. SbcC subfamily.</text>
</comment>
<gene>
    <name evidence="5" type="ORF">JJB78_15850</name>
</gene>